<comment type="caution">
    <text evidence="13">The sequence shown here is derived from an EMBL/GenBank/DDBJ whole genome shotgun (WGS) entry which is preliminary data.</text>
</comment>
<dbReference type="AlphaFoldDB" id="A0AAE1ZEM3"/>
<dbReference type="InterPro" id="IPR050726">
    <property type="entry name" value="mGluR"/>
</dbReference>
<feature type="transmembrane region" description="Helical" evidence="10">
    <location>
        <begin position="816"/>
        <end position="837"/>
    </location>
</feature>
<keyword evidence="9" id="KW-0807">Transducer</keyword>
<dbReference type="Gene3D" id="3.40.50.2300">
    <property type="match status" value="2"/>
</dbReference>
<evidence type="ECO:0000256" key="11">
    <source>
        <dbReference type="SAM" id="SignalP"/>
    </source>
</evidence>
<reference evidence="13" key="1">
    <citation type="submission" date="2022-04" db="EMBL/GenBank/DDBJ databases">
        <authorList>
            <person name="Xu L."/>
            <person name="Lv Z."/>
        </authorList>
    </citation>
    <scope>NUCLEOTIDE SEQUENCE</scope>
    <source>
        <strain evidence="13">LV_2022a</strain>
    </source>
</reference>
<evidence type="ECO:0000256" key="5">
    <source>
        <dbReference type="ARBA" id="ARBA00023040"/>
    </source>
</evidence>
<keyword evidence="5" id="KW-0297">G-protein coupled receptor</keyword>
<gene>
    <name evidence="13" type="ORF">MN116_003928</name>
</gene>
<feature type="transmembrane region" description="Helical" evidence="10">
    <location>
        <begin position="624"/>
        <end position="646"/>
    </location>
</feature>
<evidence type="ECO:0000256" key="6">
    <source>
        <dbReference type="ARBA" id="ARBA00023136"/>
    </source>
</evidence>
<evidence type="ECO:0000256" key="8">
    <source>
        <dbReference type="ARBA" id="ARBA00023180"/>
    </source>
</evidence>
<dbReference type="Pfam" id="PF01094">
    <property type="entry name" value="ANF_receptor"/>
    <property type="match status" value="1"/>
</dbReference>
<dbReference type="InterPro" id="IPR038550">
    <property type="entry name" value="GPCR_3_9-Cys_sf"/>
</dbReference>
<keyword evidence="11" id="KW-0732">Signal</keyword>
<proteinExistence type="predicted"/>
<dbReference type="InterPro" id="IPR001828">
    <property type="entry name" value="ANF_lig-bd_rcpt"/>
</dbReference>
<feature type="domain" description="G-protein coupled receptors family 3 profile" evidence="12">
    <location>
        <begin position="620"/>
        <end position="922"/>
    </location>
</feature>
<comment type="subcellular location">
    <subcellularLocation>
        <location evidence="1">Cell membrane</location>
        <topology evidence="1">Multi-pass membrane protein</topology>
    </subcellularLocation>
</comment>
<sequence length="1073" mass="122880">MAINIFKIIISLIFSVQLNLIICEYDEYKYELACREDNPEYLHYRGDVLLGGLFPIHQRPVINKGILQEPQLTSTGYKLLEAMLYAIDDINSRKNYLNFSLGALIFDTCQDPDNAFMQTLRFIVYDDPLENHTQRFGYRKRGTQKTLETYVMAVVGGSQSDVSISAANMLKFLDIPQISYLSSSSQLDDADKYQYFMRTVPSISMTTNVIIELLRKYKWFYVNVVLDSSEHGESNYGVFMEKLNQFSQTICVAKDVRLITYPLDSKDIGKRLKTLLDSPASVNILLATSDTARLTISELLKWNQSDLDRFLWIGTNGFISTFKDLYLTEYLNPMPGKYFHGFKKFILVLPHLTEAENMKNYSINLKRTFNLTSWTNSYLLQFCGCLPNEVDLHNSTGQVCNIEDERKCISYLYGDSIYYVPQVANAVYAIANALRQIFIQYPMLKWHHTSSEQMRRLLLNKLQKSQFEGFGKELFTFYNKRNGQPNYTILTFVSNASKWKVLGQYDASRSPSFYYINENISSYIYETIPESVCSKPCKSGQIKRIDWGRSCCWICINCSSQQIVTSENTETTHNKTKNDIYKNHSSLPMCQFCNPGYRPNKNQTKCQMLPIKYMSIYEKVAQSAVGISSIGLTLCLIVSVICIKYWQTPIVKASGKETSIILFIGIILSYISGELILALSPSVFICNFAIFSVGFCITLTYSAIFARSSRINAIFQINELQFIKPQKISGQISQFLIIGTFCLIQFIVLIIICSVTPITPHLILSDYELRSQSIINESFIKIYENDFSQRIINHQNQLILHGLSNNLMLCFPYFNIKQIITIFIPLILMCLSTVYAYKIRKVPSGFNEARALAFVNYINCICFITTPILMYYAQKTILELVPLSFLLISTATNEFTVLILPKVYIILFRPYKNTRASIMQRLRGLSQVECMEWINEVKSRSPPGIFSISKGKVLNPWLKIRELSSKSLGAPTSVVLSPTTLNRKTAKPIEKCIINAFSCGTSAITYDNRKTSHKQVHENNSISFRMKLKTVPFAENPNLDKTDKGSIIFHETMSLCRNDDSYRNNNNDNTNKF</sequence>
<keyword evidence="8" id="KW-0325">Glycoprotein</keyword>
<evidence type="ECO:0000256" key="4">
    <source>
        <dbReference type="ARBA" id="ARBA00022989"/>
    </source>
</evidence>
<evidence type="ECO:0000313" key="13">
    <source>
        <dbReference type="EMBL" id="KAK4472700.1"/>
    </source>
</evidence>
<feature type="transmembrane region" description="Helical" evidence="10">
    <location>
        <begin position="849"/>
        <end position="873"/>
    </location>
</feature>
<keyword evidence="14" id="KW-1185">Reference proteome</keyword>
<dbReference type="Proteomes" id="UP001292079">
    <property type="component" value="Unassembled WGS sequence"/>
</dbReference>
<keyword evidence="6 10" id="KW-0472">Membrane</keyword>
<evidence type="ECO:0000256" key="2">
    <source>
        <dbReference type="ARBA" id="ARBA00022475"/>
    </source>
</evidence>
<evidence type="ECO:0000256" key="3">
    <source>
        <dbReference type="ARBA" id="ARBA00022692"/>
    </source>
</evidence>
<dbReference type="InterPro" id="IPR000337">
    <property type="entry name" value="GPCR_3"/>
</dbReference>
<keyword evidence="2" id="KW-1003">Cell membrane</keyword>
<dbReference type="EMBL" id="JALJAT010000002">
    <property type="protein sequence ID" value="KAK4472700.1"/>
    <property type="molecule type" value="Genomic_DNA"/>
</dbReference>
<evidence type="ECO:0000259" key="12">
    <source>
        <dbReference type="PROSITE" id="PS50259"/>
    </source>
</evidence>
<dbReference type="Pfam" id="PF07562">
    <property type="entry name" value="NCD3G"/>
    <property type="match status" value="1"/>
</dbReference>
<dbReference type="SUPFAM" id="SSF53822">
    <property type="entry name" value="Periplasmic binding protein-like I"/>
    <property type="match status" value="1"/>
</dbReference>
<accession>A0AAE1ZEM3</accession>
<evidence type="ECO:0000256" key="7">
    <source>
        <dbReference type="ARBA" id="ARBA00023170"/>
    </source>
</evidence>
<dbReference type="Gene3D" id="2.10.50.30">
    <property type="entry name" value="GPCR, family 3, nine cysteines domain"/>
    <property type="match status" value="1"/>
</dbReference>
<evidence type="ECO:0000256" key="9">
    <source>
        <dbReference type="ARBA" id="ARBA00023224"/>
    </source>
</evidence>
<organism evidence="13 14">
    <name type="scientific">Schistosoma mekongi</name>
    <name type="common">Parasitic worm</name>
    <dbReference type="NCBI Taxonomy" id="38744"/>
    <lineage>
        <taxon>Eukaryota</taxon>
        <taxon>Metazoa</taxon>
        <taxon>Spiralia</taxon>
        <taxon>Lophotrochozoa</taxon>
        <taxon>Platyhelminthes</taxon>
        <taxon>Trematoda</taxon>
        <taxon>Digenea</taxon>
        <taxon>Strigeidida</taxon>
        <taxon>Schistosomatoidea</taxon>
        <taxon>Schistosomatidae</taxon>
        <taxon>Schistosoma</taxon>
    </lineage>
</organism>
<dbReference type="PRINTS" id="PR00248">
    <property type="entry name" value="GPCRMGR"/>
</dbReference>
<feature type="signal peptide" evidence="11">
    <location>
        <begin position="1"/>
        <end position="23"/>
    </location>
</feature>
<dbReference type="GO" id="GO:0005886">
    <property type="term" value="C:plasma membrane"/>
    <property type="evidence" value="ECO:0007669"/>
    <property type="project" value="UniProtKB-SubCell"/>
</dbReference>
<keyword evidence="3 10" id="KW-0812">Transmembrane</keyword>
<keyword evidence="7" id="KW-0675">Receptor</keyword>
<dbReference type="PROSITE" id="PS50259">
    <property type="entry name" value="G_PROTEIN_RECEP_F3_4"/>
    <property type="match status" value="1"/>
</dbReference>
<dbReference type="InterPro" id="IPR028082">
    <property type="entry name" value="Peripla_BP_I"/>
</dbReference>
<feature type="transmembrane region" description="Helical" evidence="10">
    <location>
        <begin position="658"/>
        <end position="676"/>
    </location>
</feature>
<keyword evidence="4 10" id="KW-1133">Transmembrane helix</keyword>
<protein>
    <recommendedName>
        <fullName evidence="12">G-protein coupled receptors family 3 profile domain-containing protein</fullName>
    </recommendedName>
</protein>
<dbReference type="InterPro" id="IPR011500">
    <property type="entry name" value="GPCR_3_9-Cys_dom"/>
</dbReference>
<dbReference type="InterPro" id="IPR017978">
    <property type="entry name" value="GPCR_3_C"/>
</dbReference>
<dbReference type="PANTHER" id="PTHR24060">
    <property type="entry name" value="METABOTROPIC GLUTAMATE RECEPTOR"/>
    <property type="match status" value="1"/>
</dbReference>
<evidence type="ECO:0000256" key="1">
    <source>
        <dbReference type="ARBA" id="ARBA00004651"/>
    </source>
</evidence>
<dbReference type="Pfam" id="PF00003">
    <property type="entry name" value="7tm_3"/>
    <property type="match status" value="1"/>
</dbReference>
<feature type="transmembrane region" description="Helical" evidence="10">
    <location>
        <begin position="682"/>
        <end position="706"/>
    </location>
</feature>
<evidence type="ECO:0000313" key="14">
    <source>
        <dbReference type="Proteomes" id="UP001292079"/>
    </source>
</evidence>
<evidence type="ECO:0000256" key="10">
    <source>
        <dbReference type="SAM" id="Phobius"/>
    </source>
</evidence>
<feature type="transmembrane region" description="Helical" evidence="10">
    <location>
        <begin position="885"/>
        <end position="907"/>
    </location>
</feature>
<feature type="chain" id="PRO_5042057040" description="G-protein coupled receptors family 3 profile domain-containing protein" evidence="11">
    <location>
        <begin position="24"/>
        <end position="1073"/>
    </location>
</feature>
<name>A0AAE1ZEM3_SCHME</name>
<feature type="transmembrane region" description="Helical" evidence="10">
    <location>
        <begin position="735"/>
        <end position="758"/>
    </location>
</feature>
<reference evidence="13" key="2">
    <citation type="journal article" date="2023" name="Infect Dis Poverty">
        <title>Chromosome-scale genome of the human blood fluke Schistosoma mekongi and its implications for public health.</title>
        <authorList>
            <person name="Zhou M."/>
            <person name="Xu L."/>
            <person name="Xu D."/>
            <person name="Chen W."/>
            <person name="Khan J."/>
            <person name="Hu Y."/>
            <person name="Huang H."/>
            <person name="Wei H."/>
            <person name="Zhang Y."/>
            <person name="Chusongsang P."/>
            <person name="Tanasarnprasert K."/>
            <person name="Hu X."/>
            <person name="Limpanont Y."/>
            <person name="Lv Z."/>
        </authorList>
    </citation>
    <scope>NUCLEOTIDE SEQUENCE</scope>
    <source>
        <strain evidence="13">LV_2022a</strain>
    </source>
</reference>
<dbReference type="GO" id="GO:0004930">
    <property type="term" value="F:G protein-coupled receptor activity"/>
    <property type="evidence" value="ECO:0007669"/>
    <property type="project" value="UniProtKB-KW"/>
</dbReference>